<dbReference type="AlphaFoldDB" id="A0A6B2R3A7"/>
<reference evidence="1" key="1">
    <citation type="submission" date="2020-02" db="EMBL/GenBank/DDBJ databases">
        <authorList>
            <person name="Chen W.-M."/>
        </authorList>
    </citation>
    <scope>NUCLEOTIDE SEQUENCE</scope>
    <source>
        <strain evidence="1">NBD-18</strain>
    </source>
</reference>
<accession>A0A6B2R3A7</accession>
<dbReference type="Pfam" id="PF06804">
    <property type="entry name" value="Lipoprotein_18"/>
    <property type="match status" value="1"/>
</dbReference>
<comment type="caution">
    <text evidence="1">The sequence shown here is derived from an EMBL/GenBank/DDBJ whole genome shotgun (WGS) entry which is preliminary data.</text>
</comment>
<sequence length="384" mass="42256">MKSFVGRKTVWFAGFLAALLTLQGCSGIREALSGDDSVDYKSVVRTDPLSIPPDLTQAANDPRYRAPASGTTTYSQFQQQGQALAAAKGAPQNTNQASVLPTRSDMRVMRDGDLRWLVVDMPADKVFSMAADFWTESGFTLDVTDPKAGLLVTNWAENRAKIPESFIRQALGKVLEGLWDSGTRDKFSTRVERVGPNRTEVYISHKHMEEKDYSTQGQVNVRWFNGKEDPGLNSAMLARMMVFFGEDVDGARKKMAQAQAPAEAAKVIATGDKTSLNLAEPFDRAWRRVGVALDSGGFAVDDRDRSAGDFYVRYVDTDTGAKREEPGFFSRLFGAKDPAKAPTYRLHLTQKGNETEVTVLDADGKRDTSSTAQRMLDVLAGKLK</sequence>
<dbReference type="InterPro" id="IPR010653">
    <property type="entry name" value="NlpB/DapX"/>
</dbReference>
<gene>
    <name evidence="1" type="primary">bamC</name>
    <name evidence="1" type="ORF">G3I67_11565</name>
</gene>
<dbReference type="RefSeq" id="WP_163655489.1">
    <property type="nucleotide sequence ID" value="NZ_JAAGRN010000007.1"/>
</dbReference>
<evidence type="ECO:0000313" key="1">
    <source>
        <dbReference type="EMBL" id="NDY83869.1"/>
    </source>
</evidence>
<dbReference type="InterPro" id="IPR042268">
    <property type="entry name" value="BamC_C"/>
</dbReference>
<organism evidence="1">
    <name type="scientific">Sheuella amnicola</name>
    <dbReference type="NCBI Taxonomy" id="2707330"/>
    <lineage>
        <taxon>Bacteria</taxon>
        <taxon>Pseudomonadati</taxon>
        <taxon>Pseudomonadota</taxon>
        <taxon>Betaproteobacteria</taxon>
        <taxon>Burkholderiales</taxon>
        <taxon>Alcaligenaceae</taxon>
        <taxon>Sheuella</taxon>
    </lineage>
</organism>
<dbReference type="PROSITE" id="PS51257">
    <property type="entry name" value="PROKAR_LIPOPROTEIN"/>
    <property type="match status" value="1"/>
</dbReference>
<protein>
    <submittedName>
        <fullName evidence="1">Outer membrane protein assembly factor BamC</fullName>
    </submittedName>
</protein>
<proteinExistence type="predicted"/>
<dbReference type="EMBL" id="JAAGRN010000007">
    <property type="protein sequence ID" value="NDY83869.1"/>
    <property type="molecule type" value="Genomic_DNA"/>
</dbReference>
<name>A0A6B2R3A7_9BURK</name>
<dbReference type="Gene3D" id="3.30.310.170">
    <property type="entry name" value="Outer membrane protein assembly factor BamC"/>
    <property type="match status" value="1"/>
</dbReference>